<dbReference type="AlphaFoldDB" id="A0A9D1HUP6"/>
<dbReference type="PIRSF" id="PIRSF004848">
    <property type="entry name" value="YBL036c_PLPDEIII"/>
    <property type="match status" value="1"/>
</dbReference>
<dbReference type="GO" id="GO:0030170">
    <property type="term" value="F:pyridoxal phosphate binding"/>
    <property type="evidence" value="ECO:0007669"/>
    <property type="project" value="UniProtKB-UniRule"/>
</dbReference>
<protein>
    <recommendedName>
        <fullName evidence="2">Pyridoxal phosphate homeostasis protein</fullName>
        <shortName evidence="2">PLP homeostasis protein</shortName>
    </recommendedName>
</protein>
<dbReference type="NCBIfam" id="TIGR00044">
    <property type="entry name" value="YggS family pyridoxal phosphate-dependent enzyme"/>
    <property type="match status" value="1"/>
</dbReference>
<dbReference type="Pfam" id="PF01168">
    <property type="entry name" value="Ala_racemase_N"/>
    <property type="match status" value="1"/>
</dbReference>
<comment type="function">
    <text evidence="2">Pyridoxal 5'-phosphate (PLP)-binding protein, which is involved in PLP homeostasis.</text>
</comment>
<organism evidence="6 7">
    <name type="scientific">Candidatus Limadaptatus stercorigallinarum</name>
    <dbReference type="NCBI Taxonomy" id="2840845"/>
    <lineage>
        <taxon>Bacteria</taxon>
        <taxon>Bacillati</taxon>
        <taxon>Bacillota</taxon>
        <taxon>Clostridia</taxon>
        <taxon>Eubacteriales</taxon>
        <taxon>Candidatus Limadaptatus</taxon>
    </lineage>
</organism>
<dbReference type="CDD" id="cd00635">
    <property type="entry name" value="PLPDE_III_YBL036c_like"/>
    <property type="match status" value="1"/>
</dbReference>
<dbReference type="PANTHER" id="PTHR10146">
    <property type="entry name" value="PROLINE SYNTHETASE CO-TRANSCRIBED BACTERIAL HOMOLOG PROTEIN"/>
    <property type="match status" value="1"/>
</dbReference>
<dbReference type="PROSITE" id="PS01211">
    <property type="entry name" value="UPF0001"/>
    <property type="match status" value="1"/>
</dbReference>
<evidence type="ECO:0000259" key="5">
    <source>
        <dbReference type="Pfam" id="PF01168"/>
    </source>
</evidence>
<dbReference type="InterPro" id="IPR011078">
    <property type="entry name" value="PyrdxlP_homeostasis"/>
</dbReference>
<dbReference type="SUPFAM" id="SSF51419">
    <property type="entry name" value="PLP-binding barrel"/>
    <property type="match status" value="1"/>
</dbReference>
<dbReference type="HAMAP" id="MF_02087">
    <property type="entry name" value="PLP_homeostasis"/>
    <property type="match status" value="1"/>
</dbReference>
<name>A0A9D1HUP6_9FIRM</name>
<comment type="caution">
    <text evidence="6">The sequence shown here is derived from an EMBL/GenBank/DDBJ whole genome shotgun (WGS) entry which is preliminary data.</text>
</comment>
<evidence type="ECO:0000256" key="4">
    <source>
        <dbReference type="RuleBase" id="RU004514"/>
    </source>
</evidence>
<comment type="similarity">
    <text evidence="2 4">Belongs to the pyridoxal phosphate-binding protein YggS/PROSC family.</text>
</comment>
<dbReference type="Proteomes" id="UP000824088">
    <property type="component" value="Unassembled WGS sequence"/>
</dbReference>
<dbReference type="InterPro" id="IPR001608">
    <property type="entry name" value="Ala_racemase_N"/>
</dbReference>
<feature type="domain" description="Alanine racemase N-terminal" evidence="5">
    <location>
        <begin position="20"/>
        <end position="218"/>
    </location>
</feature>
<dbReference type="EMBL" id="DVMN01000091">
    <property type="protein sequence ID" value="HIU21585.1"/>
    <property type="molecule type" value="Genomic_DNA"/>
</dbReference>
<keyword evidence="1 2" id="KW-0663">Pyridoxal phosphate</keyword>
<evidence type="ECO:0000313" key="7">
    <source>
        <dbReference type="Proteomes" id="UP000824088"/>
    </source>
</evidence>
<dbReference type="InterPro" id="IPR029066">
    <property type="entry name" value="PLP-binding_barrel"/>
</dbReference>
<gene>
    <name evidence="6" type="ORF">IAD51_05070</name>
</gene>
<evidence type="ECO:0000256" key="1">
    <source>
        <dbReference type="ARBA" id="ARBA00022898"/>
    </source>
</evidence>
<accession>A0A9D1HUP6</accession>
<sequence>MVYTEHIEEVRRAVAECGREVTLVAAVKMQTKETVDELMRVAPDFVLGENRVQELTAKYDPAYRWHFIGQLQTNKVKYIADKVELIHSLDREELAKEIEKQAAKHGKVQDCLVEVNMGSEISKGGVAPAETVDFIRSLASYGHIRVRGLMSVLPNLGDTPELRALYASLRDLFAEVRNMKQENLSADYLSAGMSGDYKIALEYGSNMIRLGRTLFGERVYPASAI</sequence>
<feature type="modified residue" description="N6-(pyridoxal phosphate)lysine" evidence="2 3">
    <location>
        <position position="28"/>
    </location>
</feature>
<proteinExistence type="inferred from homology"/>
<evidence type="ECO:0000256" key="3">
    <source>
        <dbReference type="PIRSR" id="PIRSR004848-1"/>
    </source>
</evidence>
<dbReference type="Gene3D" id="3.20.20.10">
    <property type="entry name" value="Alanine racemase"/>
    <property type="match status" value="1"/>
</dbReference>
<evidence type="ECO:0000256" key="2">
    <source>
        <dbReference type="HAMAP-Rule" id="MF_02087"/>
    </source>
</evidence>
<comment type="cofactor">
    <cofactor evidence="3">
        <name>pyridoxal 5'-phosphate</name>
        <dbReference type="ChEBI" id="CHEBI:597326"/>
    </cofactor>
</comment>
<evidence type="ECO:0000313" key="6">
    <source>
        <dbReference type="EMBL" id="HIU21585.1"/>
    </source>
</evidence>
<dbReference type="PANTHER" id="PTHR10146:SF14">
    <property type="entry name" value="PYRIDOXAL PHOSPHATE HOMEOSTASIS PROTEIN"/>
    <property type="match status" value="1"/>
</dbReference>
<reference evidence="6" key="1">
    <citation type="submission" date="2020-10" db="EMBL/GenBank/DDBJ databases">
        <authorList>
            <person name="Gilroy R."/>
        </authorList>
    </citation>
    <scope>NUCLEOTIDE SEQUENCE</scope>
    <source>
        <strain evidence="6">1063</strain>
    </source>
</reference>
<reference evidence="6" key="2">
    <citation type="journal article" date="2021" name="PeerJ">
        <title>Extensive microbial diversity within the chicken gut microbiome revealed by metagenomics and culture.</title>
        <authorList>
            <person name="Gilroy R."/>
            <person name="Ravi A."/>
            <person name="Getino M."/>
            <person name="Pursley I."/>
            <person name="Horton D.L."/>
            <person name="Alikhan N.F."/>
            <person name="Baker D."/>
            <person name="Gharbi K."/>
            <person name="Hall N."/>
            <person name="Watson M."/>
            <person name="Adriaenssens E.M."/>
            <person name="Foster-Nyarko E."/>
            <person name="Jarju S."/>
            <person name="Secka A."/>
            <person name="Antonio M."/>
            <person name="Oren A."/>
            <person name="Chaudhuri R.R."/>
            <person name="La Ragione R."/>
            <person name="Hildebrand F."/>
            <person name="Pallen M.J."/>
        </authorList>
    </citation>
    <scope>NUCLEOTIDE SEQUENCE</scope>
    <source>
        <strain evidence="6">1063</strain>
    </source>
</reference>